<sequence length="206" mass="22395">MGNKKKGLLTSVMAIIACVSLIVAGTYALFSDSISIDNHLQAGTLKVKLERTSLKWAELNPVTGYLVEQTDNEVKDFTKSSTLTENVFGLEDEVLVVPNSFYEATLKLSNNGSVAFDYTVKIVLTSNSNALAEQLKVTVDGDTVNAKLLSDGETILVSGTMDKTVSNSAKSFTIRIEFINQNDNNDAQDLTVDFDLIVTAIQRTTE</sequence>
<protein>
    <recommendedName>
        <fullName evidence="4">Alternate signal-mediated exported protein, CPF_0494 family</fullName>
    </recommendedName>
</protein>
<reference evidence="2 3" key="1">
    <citation type="submission" date="2019-01" db="EMBL/GenBank/DDBJ databases">
        <authorList>
            <consortium name="Pathogen Informatics"/>
        </authorList>
    </citation>
    <scope>NUCLEOTIDE SEQUENCE [LARGE SCALE GENOMIC DNA]</scope>
    <source>
        <strain evidence="2 3">NCTC10172</strain>
    </source>
</reference>
<keyword evidence="1" id="KW-0472">Membrane</keyword>
<accession>A0A449BJ14</accession>
<dbReference type="EMBL" id="LR215050">
    <property type="protein sequence ID" value="VEU82455.1"/>
    <property type="molecule type" value="Genomic_DNA"/>
</dbReference>
<dbReference type="STRING" id="1408416.GCA_000702765_00024"/>
<evidence type="ECO:0000256" key="1">
    <source>
        <dbReference type="SAM" id="Phobius"/>
    </source>
</evidence>
<keyword evidence="3" id="KW-1185">Reference proteome</keyword>
<keyword evidence="1" id="KW-1133">Transmembrane helix</keyword>
<gene>
    <name evidence="2" type="ORF">NCTC10172_00466</name>
</gene>
<dbReference type="RefSeq" id="WP_035368047.1">
    <property type="nucleotide sequence ID" value="NZ_LR215050.1"/>
</dbReference>
<dbReference type="InterPro" id="IPR023833">
    <property type="entry name" value="Signal_pept_SipW-depend-type"/>
</dbReference>
<dbReference type="Proteomes" id="UP000290909">
    <property type="component" value="Chromosome"/>
</dbReference>
<name>A0A449BJ14_9MOLU</name>
<evidence type="ECO:0000313" key="3">
    <source>
        <dbReference type="Proteomes" id="UP000290909"/>
    </source>
</evidence>
<keyword evidence="1" id="KW-0812">Transmembrane</keyword>
<feature type="transmembrane region" description="Helical" evidence="1">
    <location>
        <begin position="7"/>
        <end position="30"/>
    </location>
</feature>
<dbReference type="PROSITE" id="PS51257">
    <property type="entry name" value="PROKAR_LIPOPROTEIN"/>
    <property type="match status" value="1"/>
</dbReference>
<dbReference type="InterPro" id="IPR022121">
    <property type="entry name" value="Peptidase_M73_camelysin"/>
</dbReference>
<evidence type="ECO:0000313" key="2">
    <source>
        <dbReference type="EMBL" id="VEU82455.1"/>
    </source>
</evidence>
<evidence type="ECO:0008006" key="4">
    <source>
        <dbReference type="Google" id="ProtNLM"/>
    </source>
</evidence>
<dbReference type="KEGG" id="ahk:NCTC10172_00466"/>
<organism evidence="2 3">
    <name type="scientific">Acholeplasma hippikon</name>
    <dbReference type="NCBI Taxonomy" id="264636"/>
    <lineage>
        <taxon>Bacteria</taxon>
        <taxon>Bacillati</taxon>
        <taxon>Mycoplasmatota</taxon>
        <taxon>Mollicutes</taxon>
        <taxon>Acholeplasmatales</taxon>
        <taxon>Acholeplasmataceae</taxon>
        <taxon>Acholeplasma</taxon>
    </lineage>
</organism>
<proteinExistence type="predicted"/>
<dbReference type="NCBIfam" id="TIGR04088">
    <property type="entry name" value="cognate_SipW"/>
    <property type="match status" value="1"/>
</dbReference>
<dbReference type="Pfam" id="PF12389">
    <property type="entry name" value="Peptidase_M73"/>
    <property type="match status" value="1"/>
</dbReference>
<dbReference type="AlphaFoldDB" id="A0A449BJ14"/>